<sequence length="166" mass="18263">AAGRSGPRKATVKQGGTFDDYEDPLRWGFVGDGTEHRANLTTPVVHENPQCVVKAIAMHRPTHEPWREETGDYPFAWHLAGRKRTFEIRLQMRLTAPPPPPCAPARTSEARAAPTRRRSPCGRCRPSAASGPPIDRYRRAPRGLQAAVVPGGSGPKNQLSSHFCRP</sequence>
<reference evidence="2" key="1">
    <citation type="submission" date="2023-10" db="EMBL/GenBank/DDBJ databases">
        <authorList>
            <person name="Chen Y."/>
            <person name="Shah S."/>
            <person name="Dougan E. K."/>
            <person name="Thang M."/>
            <person name="Chan C."/>
        </authorList>
    </citation>
    <scope>NUCLEOTIDE SEQUENCE [LARGE SCALE GENOMIC DNA]</scope>
</reference>
<evidence type="ECO:0000313" key="2">
    <source>
        <dbReference type="EMBL" id="CAK0814209.1"/>
    </source>
</evidence>
<gene>
    <name evidence="2" type="ORF">PCOR1329_LOCUS17866</name>
</gene>
<feature type="non-terminal residue" evidence="2">
    <location>
        <position position="1"/>
    </location>
</feature>
<evidence type="ECO:0000256" key="1">
    <source>
        <dbReference type="SAM" id="MobiDB-lite"/>
    </source>
</evidence>
<organism evidence="2 3">
    <name type="scientific">Prorocentrum cordatum</name>
    <dbReference type="NCBI Taxonomy" id="2364126"/>
    <lineage>
        <taxon>Eukaryota</taxon>
        <taxon>Sar</taxon>
        <taxon>Alveolata</taxon>
        <taxon>Dinophyceae</taxon>
        <taxon>Prorocentrales</taxon>
        <taxon>Prorocentraceae</taxon>
        <taxon>Prorocentrum</taxon>
    </lineage>
</organism>
<dbReference type="Proteomes" id="UP001189429">
    <property type="component" value="Unassembled WGS sequence"/>
</dbReference>
<feature type="compositionally biased region" description="Polar residues" evidence="1">
    <location>
        <begin position="155"/>
        <end position="166"/>
    </location>
</feature>
<name>A0ABN9R5W4_9DINO</name>
<dbReference type="EMBL" id="CAUYUJ010005569">
    <property type="protein sequence ID" value="CAK0814209.1"/>
    <property type="molecule type" value="Genomic_DNA"/>
</dbReference>
<proteinExistence type="predicted"/>
<accession>A0ABN9R5W4</accession>
<evidence type="ECO:0000313" key="3">
    <source>
        <dbReference type="Proteomes" id="UP001189429"/>
    </source>
</evidence>
<protein>
    <submittedName>
        <fullName evidence="2">Uncharacterized protein</fullName>
    </submittedName>
</protein>
<comment type="caution">
    <text evidence="2">The sequence shown here is derived from an EMBL/GenBank/DDBJ whole genome shotgun (WGS) entry which is preliminary data.</text>
</comment>
<feature type="region of interest" description="Disordered" evidence="1">
    <location>
        <begin position="95"/>
        <end position="166"/>
    </location>
</feature>
<keyword evidence="3" id="KW-1185">Reference proteome</keyword>